<proteinExistence type="predicted"/>
<feature type="chain" id="PRO_5015111800" evidence="1">
    <location>
        <begin position="17"/>
        <end position="77"/>
    </location>
</feature>
<evidence type="ECO:0000313" key="2">
    <source>
        <dbReference type="EMBL" id="PRQ45042.1"/>
    </source>
</evidence>
<dbReference type="Gramene" id="PRQ45042">
    <property type="protein sequence ID" value="PRQ45042"/>
    <property type="gene ID" value="RchiOBHm_Chr3g0485851"/>
</dbReference>
<gene>
    <name evidence="2" type="ORF">RchiOBHm_Chr3g0485851</name>
</gene>
<evidence type="ECO:0000313" key="3">
    <source>
        <dbReference type="Proteomes" id="UP000238479"/>
    </source>
</evidence>
<keyword evidence="3" id="KW-1185">Reference proteome</keyword>
<dbReference type="Proteomes" id="UP000238479">
    <property type="component" value="Chromosome 3"/>
</dbReference>
<keyword evidence="1" id="KW-0732">Signal</keyword>
<evidence type="ECO:0000256" key="1">
    <source>
        <dbReference type="SAM" id="SignalP"/>
    </source>
</evidence>
<sequence>MFLYLFLLIRTHYAFCDQHIDIADFPSLPDLLEVARNLYLPILLYSGMSSTQILFYLPIVLTFQLHPKINLLFTLKF</sequence>
<dbReference type="AlphaFoldDB" id="A0A2P6RF46"/>
<organism evidence="2 3">
    <name type="scientific">Rosa chinensis</name>
    <name type="common">China rose</name>
    <dbReference type="NCBI Taxonomy" id="74649"/>
    <lineage>
        <taxon>Eukaryota</taxon>
        <taxon>Viridiplantae</taxon>
        <taxon>Streptophyta</taxon>
        <taxon>Embryophyta</taxon>
        <taxon>Tracheophyta</taxon>
        <taxon>Spermatophyta</taxon>
        <taxon>Magnoliopsida</taxon>
        <taxon>eudicotyledons</taxon>
        <taxon>Gunneridae</taxon>
        <taxon>Pentapetalae</taxon>
        <taxon>rosids</taxon>
        <taxon>fabids</taxon>
        <taxon>Rosales</taxon>
        <taxon>Rosaceae</taxon>
        <taxon>Rosoideae</taxon>
        <taxon>Rosoideae incertae sedis</taxon>
        <taxon>Rosa</taxon>
    </lineage>
</organism>
<accession>A0A2P6RF46</accession>
<feature type="signal peptide" evidence="1">
    <location>
        <begin position="1"/>
        <end position="16"/>
    </location>
</feature>
<reference evidence="2 3" key="1">
    <citation type="journal article" date="2018" name="Nat. Genet.">
        <title>The Rosa genome provides new insights in the design of modern roses.</title>
        <authorList>
            <person name="Bendahmane M."/>
        </authorList>
    </citation>
    <scope>NUCLEOTIDE SEQUENCE [LARGE SCALE GENOMIC DNA]</scope>
    <source>
        <strain evidence="3">cv. Old Blush</strain>
    </source>
</reference>
<protein>
    <submittedName>
        <fullName evidence="2">Uncharacterized protein</fullName>
    </submittedName>
</protein>
<dbReference type="EMBL" id="PDCK01000041">
    <property type="protein sequence ID" value="PRQ45042.1"/>
    <property type="molecule type" value="Genomic_DNA"/>
</dbReference>
<name>A0A2P6RF46_ROSCH</name>
<comment type="caution">
    <text evidence="2">The sequence shown here is derived from an EMBL/GenBank/DDBJ whole genome shotgun (WGS) entry which is preliminary data.</text>
</comment>